<name>A0A845GJF5_9BURK</name>
<reference evidence="1" key="1">
    <citation type="submission" date="2019-12" db="EMBL/GenBank/DDBJ databases">
        <title>Novel species isolated from a subtropical stream in China.</title>
        <authorList>
            <person name="Lu H."/>
        </authorList>
    </citation>
    <scope>NUCLEOTIDE SEQUENCE [LARGE SCALE GENOMIC DNA]</scope>
    <source>
        <strain evidence="1">FT81W</strain>
    </source>
</reference>
<dbReference type="Pfam" id="PF05990">
    <property type="entry name" value="DUF900"/>
    <property type="match status" value="1"/>
</dbReference>
<dbReference type="Gene3D" id="1.25.40.10">
    <property type="entry name" value="Tetratricopeptide repeat domain"/>
    <property type="match status" value="1"/>
</dbReference>
<dbReference type="PANTHER" id="PTHR36513:SF1">
    <property type="entry name" value="TRANSMEMBRANE PROTEIN"/>
    <property type="match status" value="1"/>
</dbReference>
<accession>A0A845GJF5</accession>
<evidence type="ECO:0000313" key="1">
    <source>
        <dbReference type="EMBL" id="MYM92789.1"/>
    </source>
</evidence>
<comment type="caution">
    <text evidence="1">The sequence shown here is derived from an EMBL/GenBank/DDBJ whole genome shotgun (WGS) entry which is preliminary data.</text>
</comment>
<organism evidence="1 2">
    <name type="scientific">Duganella vulcania</name>
    <dbReference type="NCBI Taxonomy" id="2692166"/>
    <lineage>
        <taxon>Bacteria</taxon>
        <taxon>Pseudomonadati</taxon>
        <taxon>Pseudomonadota</taxon>
        <taxon>Betaproteobacteria</taxon>
        <taxon>Burkholderiales</taxon>
        <taxon>Oxalobacteraceae</taxon>
        <taxon>Telluria group</taxon>
        <taxon>Duganella</taxon>
    </lineage>
</organism>
<dbReference type="InterPro" id="IPR010297">
    <property type="entry name" value="DUF900_hydrolase"/>
</dbReference>
<dbReference type="SUPFAM" id="SSF48452">
    <property type="entry name" value="TPR-like"/>
    <property type="match status" value="1"/>
</dbReference>
<dbReference type="Gene3D" id="3.40.50.1820">
    <property type="entry name" value="alpha/beta hydrolase"/>
    <property type="match status" value="1"/>
</dbReference>
<dbReference type="InterPro" id="IPR029058">
    <property type="entry name" value="AB_hydrolase_fold"/>
</dbReference>
<gene>
    <name evidence="1" type="ORF">GTP90_02805</name>
</gene>
<dbReference type="EMBL" id="WWCX01000001">
    <property type="protein sequence ID" value="MYM92789.1"/>
    <property type="molecule type" value="Genomic_DNA"/>
</dbReference>
<dbReference type="PANTHER" id="PTHR36513">
    <property type="entry name" value="ABC TRANSMEMBRANE TYPE-1 DOMAIN-CONTAINING PROTEIN"/>
    <property type="match status" value="1"/>
</dbReference>
<dbReference type="Proteomes" id="UP000447355">
    <property type="component" value="Unassembled WGS sequence"/>
</dbReference>
<dbReference type="AlphaFoldDB" id="A0A845GJF5"/>
<evidence type="ECO:0000313" key="2">
    <source>
        <dbReference type="Proteomes" id="UP000447355"/>
    </source>
</evidence>
<dbReference type="GO" id="GO:0016787">
    <property type="term" value="F:hydrolase activity"/>
    <property type="evidence" value="ECO:0007669"/>
    <property type="project" value="UniProtKB-KW"/>
</dbReference>
<keyword evidence="1" id="KW-0378">Hydrolase</keyword>
<dbReference type="InterPro" id="IPR011990">
    <property type="entry name" value="TPR-like_helical_dom_sf"/>
</dbReference>
<protein>
    <submittedName>
        <fullName evidence="1">Alpha/beta hydrolase</fullName>
    </submittedName>
</protein>
<dbReference type="SUPFAM" id="SSF53474">
    <property type="entry name" value="alpha/beta-Hydrolases"/>
    <property type="match status" value="1"/>
</dbReference>
<sequence>MNKLTRNGTFLRGGTMDRSTRFSLRRIILLVVCLVLLCYDLTTMAADSETVEGQVPLPVVLTALADFKPQSDADLELAVQWKTEVLQRLAVDAVNGDQATALALAASTLKDAERVYGKQDVRLVPVLRAAAKVYLRFQAPRRAVDLLNQAYAISRLALGNSDPANRFVLTELALAQRDAGDAKKAETSSAQAAELDAIASASLSGFRPLSAGPTPDPAAAYQIVPVFYQTTRAPTGKRDPLAYFGTTRAAGSHYGVSYVSVPRTRDVGSIPHPSVFRLDFSSDPARHVIVKEVTELGSVEKFWTSLRKGIEWSDHKETLVYIHGFNQSFQDSVETAATLAVDLEIDGNVIAFSWPSKKSLLGYPADLDEATSSVNREALLELLTNVAGQTASKHVYVIAHSMGSRLLLESLTLIAASGRKLPVDSVVFAAPDVESADFTSTVARLDTLAIHMTLYAAGGDRALQLSQTIHSASPGQRELLRAGELEGGVLPTKLLDVIDVSKAKHDAVGHSDFVYMAKDDLRALIWFGLPAEARCVLTGERTKGWRYAPAVPCSSDAFALASLYYRRYGDSGQALSHLGRATDGVARMAVPILKNFAAKQK</sequence>
<dbReference type="RefSeq" id="WP_161082045.1">
    <property type="nucleotide sequence ID" value="NZ_WWCX01000001.1"/>
</dbReference>
<proteinExistence type="predicted"/>